<dbReference type="FunFam" id="3.10.250.10:FF:000031">
    <property type="entry name" value="RIKEN cDNA 5830411N06, isoform CRA_a"/>
    <property type="match status" value="1"/>
</dbReference>
<dbReference type="Gene3D" id="2.60.40.10">
    <property type="entry name" value="Immunoglobulins"/>
    <property type="match status" value="1"/>
</dbReference>
<feature type="signal peptide" evidence="9">
    <location>
        <begin position="1"/>
        <end position="18"/>
    </location>
</feature>
<evidence type="ECO:0000256" key="1">
    <source>
        <dbReference type="ARBA" id="ARBA00004613"/>
    </source>
</evidence>
<evidence type="ECO:0000256" key="9">
    <source>
        <dbReference type="SAM" id="SignalP"/>
    </source>
</evidence>
<dbReference type="GO" id="GO:0016020">
    <property type="term" value="C:membrane"/>
    <property type="evidence" value="ECO:0007669"/>
    <property type="project" value="InterPro"/>
</dbReference>
<keyword evidence="5 7" id="KW-1015">Disulfide bond</keyword>
<evidence type="ECO:0000256" key="6">
    <source>
        <dbReference type="ARBA" id="ARBA00023180"/>
    </source>
</evidence>
<dbReference type="SMART" id="SM00202">
    <property type="entry name" value="SR"/>
    <property type="match status" value="5"/>
</dbReference>
<feature type="domain" description="SRCR" evidence="10">
    <location>
        <begin position="125"/>
        <end position="224"/>
    </location>
</feature>
<dbReference type="Gene3D" id="3.10.250.10">
    <property type="entry name" value="SRCR-like domain"/>
    <property type="match status" value="5"/>
</dbReference>
<keyword evidence="8" id="KW-1133">Transmembrane helix</keyword>
<evidence type="ECO:0000256" key="3">
    <source>
        <dbReference type="ARBA" id="ARBA00022729"/>
    </source>
</evidence>
<sequence>MDRVLMVFVLIWSSGLQAEETNTSKVINDIRLEGGSSRCSGLLQVKHQDTWSEVDDSDWDLKLADEICRQLDCGSVVQAYSKYTDSSAWRKKPFCFESESKPRKCLTKRSRVYPSSLEIICSDSVRLVNGTSLCSGRLQVKSNQSWSSVCEGDFDRQDAEVVCRELGCGTPSIFQGGLYGEGEAPVWGENFQCKGNESALLDCGSSGSARETCSPGEAVGLTCSEPVNVRLVGGSSRCAGELEVKQQGEWTKVDAEQTAWTLKTADVVCRQMDCGSVILAQEKQDNLYKTMSRIDTACLQSESVIRECVVIKMTTSVYTLEIVCSDSVRLVNGSSLCSGTLQVKYQQSWSSVCEADFDQLDAEVVCRELGCGTPTVLRGGLYGEEQAPLWRREFQCKGNESALLDCGGSDSAPDTCSPGEAVGITCSERDNMRLSGGTSRCDGTLEMKVRGEWRPVVNYEIEWDQKVAAVCRQLDCGSAVSTKTRYTRKPVWLLRHPCGQSDSLLRECLVIQDFIRSATLVVMCSDILAQPNISFSVSNDGDSEAQQRELQVLMGSSFTISCSILPQYAGGSFQLSLTTSAMSHNYTLAAVNHSAHFLFSAADQTHQGVYRCVYHVYVFSYNFSSESQPLHLTVSASLTILTISVILVKIVIFSLGLFFYCKVIRGWMKLRKVVYSDGRVQLLGVEAQRTDQDLAEVMMDSYKTLESGQCSQ</sequence>
<feature type="disulfide bond" evidence="7">
    <location>
        <begin position="298"/>
        <end position="308"/>
    </location>
</feature>
<evidence type="ECO:0000256" key="5">
    <source>
        <dbReference type="ARBA" id="ARBA00023157"/>
    </source>
</evidence>
<reference evidence="11" key="1">
    <citation type="submission" date="2021-04" db="EMBL/GenBank/DDBJ databases">
        <authorList>
            <consortium name="Wellcome Sanger Institute Data Sharing"/>
        </authorList>
    </citation>
    <scope>NUCLEOTIDE SEQUENCE [LARGE SCALE GENOMIC DNA]</scope>
</reference>
<keyword evidence="2" id="KW-0964">Secreted</keyword>
<feature type="disulfide bond" evidence="7">
    <location>
        <begin position="498"/>
        <end position="508"/>
    </location>
</feature>
<evidence type="ECO:0000256" key="8">
    <source>
        <dbReference type="SAM" id="Phobius"/>
    </source>
</evidence>
<feature type="chain" id="PRO_5043994668" description="SRCR domain-containing protein" evidence="9">
    <location>
        <begin position="19"/>
        <end position="712"/>
    </location>
</feature>
<feature type="transmembrane region" description="Helical" evidence="8">
    <location>
        <begin position="638"/>
        <end position="661"/>
    </location>
</feature>
<keyword evidence="4" id="KW-0677">Repeat</keyword>
<evidence type="ECO:0000256" key="4">
    <source>
        <dbReference type="ARBA" id="ARBA00022737"/>
    </source>
</evidence>
<dbReference type="InterPro" id="IPR013783">
    <property type="entry name" value="Ig-like_fold"/>
</dbReference>
<dbReference type="AlphaFoldDB" id="A0A7N6B9T9"/>
<evidence type="ECO:0000313" key="11">
    <source>
        <dbReference type="Ensembl" id="ENSATEP00000059531.2"/>
    </source>
</evidence>
<dbReference type="PROSITE" id="PS50287">
    <property type="entry name" value="SRCR_2"/>
    <property type="match status" value="5"/>
</dbReference>
<name>A0A7N6B9T9_ANATE</name>
<dbReference type="SUPFAM" id="SSF48726">
    <property type="entry name" value="Immunoglobulin"/>
    <property type="match status" value="1"/>
</dbReference>
<proteinExistence type="predicted"/>
<dbReference type="InterPro" id="IPR001190">
    <property type="entry name" value="SRCR"/>
</dbReference>
<dbReference type="GeneTree" id="ENSGT00940000163299"/>
<protein>
    <recommendedName>
        <fullName evidence="10">SRCR domain-containing protein</fullName>
    </recommendedName>
</protein>
<evidence type="ECO:0000259" key="10">
    <source>
        <dbReference type="PROSITE" id="PS50287"/>
    </source>
</evidence>
<feature type="disulfide bond" evidence="7">
    <location>
        <begin position="95"/>
        <end position="105"/>
    </location>
</feature>
<feature type="domain" description="SRCR" evidence="10">
    <location>
        <begin position="328"/>
        <end position="427"/>
    </location>
</feature>
<keyword evidence="12" id="KW-1185">Reference proteome</keyword>
<keyword evidence="8" id="KW-0812">Transmembrane</keyword>
<organism evidence="11 12">
    <name type="scientific">Anabas testudineus</name>
    <name type="common">Climbing perch</name>
    <name type="synonym">Anthias testudineus</name>
    <dbReference type="NCBI Taxonomy" id="64144"/>
    <lineage>
        <taxon>Eukaryota</taxon>
        <taxon>Metazoa</taxon>
        <taxon>Chordata</taxon>
        <taxon>Craniata</taxon>
        <taxon>Vertebrata</taxon>
        <taxon>Euteleostomi</taxon>
        <taxon>Actinopterygii</taxon>
        <taxon>Neopterygii</taxon>
        <taxon>Teleostei</taxon>
        <taxon>Neoteleostei</taxon>
        <taxon>Acanthomorphata</taxon>
        <taxon>Anabantaria</taxon>
        <taxon>Anabantiformes</taxon>
        <taxon>Anabantoidei</taxon>
        <taxon>Anabantidae</taxon>
        <taxon>Anabas</taxon>
    </lineage>
</organism>
<dbReference type="FunFam" id="3.10.250.10:FF:000004">
    <property type="entry name" value="Scavenger receptor cysteine-rich type 1 protein M130"/>
    <property type="match status" value="1"/>
</dbReference>
<feature type="disulfide bond" evidence="7">
    <location>
        <begin position="193"/>
        <end position="203"/>
    </location>
</feature>
<accession>A0A7N6B9T9</accession>
<comment type="caution">
    <text evidence="7">Lacks conserved residue(s) required for the propagation of feature annotation.</text>
</comment>
<dbReference type="PANTHER" id="PTHR19331">
    <property type="entry name" value="SCAVENGER RECEPTOR DOMAIN-CONTAINING"/>
    <property type="match status" value="1"/>
</dbReference>
<feature type="disulfide bond" evidence="7">
    <location>
        <begin position="396"/>
        <end position="406"/>
    </location>
</feature>
<dbReference type="Proteomes" id="UP000265040">
    <property type="component" value="Chromosome 13"/>
</dbReference>
<dbReference type="SUPFAM" id="SSF56487">
    <property type="entry name" value="SRCR-like"/>
    <property type="match status" value="5"/>
</dbReference>
<feature type="domain" description="SRCR" evidence="10">
    <location>
        <begin position="432"/>
        <end position="525"/>
    </location>
</feature>
<evidence type="ECO:0000313" key="12">
    <source>
        <dbReference type="Proteomes" id="UP000265040"/>
    </source>
</evidence>
<dbReference type="InterPro" id="IPR036179">
    <property type="entry name" value="Ig-like_dom_sf"/>
</dbReference>
<reference evidence="11" key="2">
    <citation type="submission" date="2025-08" db="UniProtKB">
        <authorList>
            <consortium name="Ensembl"/>
        </authorList>
    </citation>
    <scope>IDENTIFICATION</scope>
</reference>
<dbReference type="PANTHER" id="PTHR19331:SF22">
    <property type="entry name" value="DELETED IN MALIGNANT BRAIN TUMORS 1 PROTEIN"/>
    <property type="match status" value="1"/>
</dbReference>
<feature type="domain" description="SRCR" evidence="10">
    <location>
        <begin position="30"/>
        <end position="122"/>
    </location>
</feature>
<dbReference type="InterPro" id="IPR036772">
    <property type="entry name" value="SRCR-like_dom_sf"/>
</dbReference>
<comment type="subcellular location">
    <subcellularLocation>
        <location evidence="1">Secreted</location>
    </subcellularLocation>
</comment>
<reference evidence="11" key="3">
    <citation type="submission" date="2025-09" db="UniProtKB">
        <authorList>
            <consortium name="Ensembl"/>
        </authorList>
    </citation>
    <scope>IDENTIFICATION</scope>
</reference>
<keyword evidence="8" id="KW-0472">Membrane</keyword>
<feature type="domain" description="SRCR" evidence="10">
    <location>
        <begin position="229"/>
        <end position="325"/>
    </location>
</feature>
<evidence type="ECO:0000256" key="2">
    <source>
        <dbReference type="ARBA" id="ARBA00022525"/>
    </source>
</evidence>
<dbReference type="Pfam" id="PF00530">
    <property type="entry name" value="SRCR"/>
    <property type="match status" value="5"/>
</dbReference>
<keyword evidence="6" id="KW-0325">Glycoprotein</keyword>
<dbReference type="PRINTS" id="PR00258">
    <property type="entry name" value="SPERACTRCPTR"/>
</dbReference>
<evidence type="ECO:0000256" key="7">
    <source>
        <dbReference type="PROSITE-ProRule" id="PRU00196"/>
    </source>
</evidence>
<keyword evidence="3 9" id="KW-0732">Signal</keyword>
<dbReference type="Ensembl" id="ENSATET00000069466.2">
    <property type="protein sequence ID" value="ENSATEP00000059531.2"/>
    <property type="gene ID" value="ENSATEG00000003178.3"/>
</dbReference>